<dbReference type="AlphaFoldDB" id="A0AAV5EHA7"/>
<comment type="catalytic activity">
    <reaction evidence="1 3">
        <text>O-phospho-L-seryl-[protein] + H2O = L-seryl-[protein] + phosphate</text>
        <dbReference type="Rhea" id="RHEA:20629"/>
        <dbReference type="Rhea" id="RHEA-COMP:9863"/>
        <dbReference type="Rhea" id="RHEA-COMP:11604"/>
        <dbReference type="ChEBI" id="CHEBI:15377"/>
        <dbReference type="ChEBI" id="CHEBI:29999"/>
        <dbReference type="ChEBI" id="CHEBI:43474"/>
        <dbReference type="ChEBI" id="CHEBI:83421"/>
        <dbReference type="EC" id="3.1.3.16"/>
    </reaction>
</comment>
<dbReference type="SMART" id="SM00331">
    <property type="entry name" value="PP2C_SIG"/>
    <property type="match status" value="1"/>
</dbReference>
<evidence type="ECO:0000256" key="3">
    <source>
        <dbReference type="RuleBase" id="RU366020"/>
    </source>
</evidence>
<keyword evidence="3" id="KW-0464">Manganese</keyword>
<dbReference type="PANTHER" id="PTHR12320:SF87">
    <property type="entry name" value="PROTEIN PHOSPHATASE 2C 24-RELATED"/>
    <property type="match status" value="1"/>
</dbReference>
<keyword evidence="3" id="KW-0378">Hydrolase</keyword>
<dbReference type="Pfam" id="PF07228">
    <property type="entry name" value="SpoIIE"/>
    <property type="match status" value="1"/>
</dbReference>
<dbReference type="PANTHER" id="PTHR12320">
    <property type="entry name" value="PROTEIN PHOSPHATASE 2C"/>
    <property type="match status" value="1"/>
</dbReference>
<comment type="similarity">
    <text evidence="3">Belongs to the PP2C family.</text>
</comment>
<gene>
    <name evidence="5" type="primary">gb09153</name>
    <name evidence="5" type="ORF">PR202_gb09153</name>
</gene>
<accession>A0AAV5EHA7</accession>
<evidence type="ECO:0000256" key="1">
    <source>
        <dbReference type="ARBA" id="ARBA00047761"/>
    </source>
</evidence>
<name>A0AAV5EHA7_ELECO</name>
<reference evidence="5" key="2">
    <citation type="submission" date="2021-12" db="EMBL/GenBank/DDBJ databases">
        <title>Resequencing data analysis of finger millet.</title>
        <authorList>
            <person name="Hatakeyama M."/>
            <person name="Aluri S."/>
            <person name="Balachadran M.T."/>
            <person name="Sivarajan S.R."/>
            <person name="Poveda L."/>
            <person name="Shimizu-Inatsugi R."/>
            <person name="Schlapbach R."/>
            <person name="Sreeman S.M."/>
            <person name="Shimizu K.K."/>
        </authorList>
    </citation>
    <scope>NUCLEOTIDE SEQUENCE</scope>
</reference>
<feature type="domain" description="PPM-type phosphatase" evidence="4">
    <location>
        <begin position="1"/>
        <end position="243"/>
    </location>
</feature>
<keyword evidence="3" id="KW-0479">Metal-binding</keyword>
<sequence>MVAQACYLPDHAEDAYFMLADRGVLGVADGVGGYRSEGVDAAAFSRALMRNAILDVTTAAPAPPGAHICPRRMLERAYHKAVAARTPAASTAVILALAGRTLRWAYIGDSGFAVFRDGRVVVRSQAQQYHFGCPFQLGAERNSTDISFAAVGEVQVMEGDVVVAGTDGLLDNVSDEEMGRIVEMGAAMEFSPKNVAELIAGFAYEAASCSDRDTPFSVQSRKETGTTFAGGKPDDITVVVAFIV</sequence>
<evidence type="ECO:0000256" key="2">
    <source>
        <dbReference type="ARBA" id="ARBA00048336"/>
    </source>
</evidence>
<evidence type="ECO:0000313" key="6">
    <source>
        <dbReference type="Proteomes" id="UP001054889"/>
    </source>
</evidence>
<keyword evidence="6" id="KW-1185">Reference proteome</keyword>
<comment type="cofactor">
    <cofactor evidence="3">
        <name>Mg(2+)</name>
        <dbReference type="ChEBI" id="CHEBI:18420"/>
    </cofactor>
</comment>
<dbReference type="SMART" id="SM00332">
    <property type="entry name" value="PP2Cc"/>
    <property type="match status" value="1"/>
</dbReference>
<comment type="cofactor">
    <cofactor evidence="3">
        <name>Mn(2+)</name>
        <dbReference type="ChEBI" id="CHEBI:29035"/>
    </cofactor>
</comment>
<dbReference type="SUPFAM" id="SSF81606">
    <property type="entry name" value="PP2C-like"/>
    <property type="match status" value="1"/>
</dbReference>
<dbReference type="InterPro" id="IPR039123">
    <property type="entry name" value="PPTC7"/>
</dbReference>
<comment type="catalytic activity">
    <reaction evidence="2 3">
        <text>O-phospho-L-threonyl-[protein] + H2O = L-threonyl-[protein] + phosphate</text>
        <dbReference type="Rhea" id="RHEA:47004"/>
        <dbReference type="Rhea" id="RHEA-COMP:11060"/>
        <dbReference type="Rhea" id="RHEA-COMP:11605"/>
        <dbReference type="ChEBI" id="CHEBI:15377"/>
        <dbReference type="ChEBI" id="CHEBI:30013"/>
        <dbReference type="ChEBI" id="CHEBI:43474"/>
        <dbReference type="ChEBI" id="CHEBI:61977"/>
        <dbReference type="EC" id="3.1.3.16"/>
    </reaction>
</comment>
<dbReference type="GO" id="GO:0004722">
    <property type="term" value="F:protein serine/threonine phosphatase activity"/>
    <property type="evidence" value="ECO:0007669"/>
    <property type="project" value="UniProtKB-EC"/>
</dbReference>
<organism evidence="5 6">
    <name type="scientific">Eleusine coracana subsp. coracana</name>
    <dbReference type="NCBI Taxonomy" id="191504"/>
    <lineage>
        <taxon>Eukaryota</taxon>
        <taxon>Viridiplantae</taxon>
        <taxon>Streptophyta</taxon>
        <taxon>Embryophyta</taxon>
        <taxon>Tracheophyta</taxon>
        <taxon>Spermatophyta</taxon>
        <taxon>Magnoliopsida</taxon>
        <taxon>Liliopsida</taxon>
        <taxon>Poales</taxon>
        <taxon>Poaceae</taxon>
        <taxon>PACMAD clade</taxon>
        <taxon>Chloridoideae</taxon>
        <taxon>Cynodonteae</taxon>
        <taxon>Eleusininae</taxon>
        <taxon>Eleusine</taxon>
    </lineage>
</organism>
<dbReference type="Gene3D" id="3.60.40.10">
    <property type="entry name" value="PPM-type phosphatase domain"/>
    <property type="match status" value="2"/>
</dbReference>
<keyword evidence="3" id="KW-0460">Magnesium</keyword>
<dbReference type="EC" id="3.1.3.16" evidence="3"/>
<dbReference type="InterPro" id="IPR001932">
    <property type="entry name" value="PPM-type_phosphatase-like_dom"/>
</dbReference>
<reference evidence="5" key="1">
    <citation type="journal article" date="2018" name="DNA Res.">
        <title>Multiple hybrid de novo genome assembly of finger millet, an orphan allotetraploid crop.</title>
        <authorList>
            <person name="Hatakeyama M."/>
            <person name="Aluri S."/>
            <person name="Balachadran M.T."/>
            <person name="Sivarajan S.R."/>
            <person name="Patrignani A."/>
            <person name="Gruter S."/>
            <person name="Poveda L."/>
            <person name="Shimizu-Inatsugi R."/>
            <person name="Baeten J."/>
            <person name="Francoijs K.J."/>
            <person name="Nataraja K.N."/>
            <person name="Reddy Y.A.N."/>
            <person name="Phadnis S."/>
            <person name="Ravikumar R.L."/>
            <person name="Schlapbach R."/>
            <person name="Sreeman S.M."/>
            <person name="Shimizu K.K."/>
        </authorList>
    </citation>
    <scope>NUCLEOTIDE SEQUENCE</scope>
</reference>
<proteinExistence type="inferred from homology"/>
<protein>
    <recommendedName>
        <fullName evidence="3">Protein phosphatase</fullName>
        <ecNumber evidence="3">3.1.3.16</ecNumber>
    </recommendedName>
</protein>
<evidence type="ECO:0000259" key="4">
    <source>
        <dbReference type="PROSITE" id="PS51746"/>
    </source>
</evidence>
<dbReference type="Proteomes" id="UP001054889">
    <property type="component" value="Unassembled WGS sequence"/>
</dbReference>
<dbReference type="GO" id="GO:0046872">
    <property type="term" value="F:metal ion binding"/>
    <property type="evidence" value="ECO:0007669"/>
    <property type="project" value="UniProtKB-UniRule"/>
</dbReference>
<comment type="caution">
    <text evidence="5">The sequence shown here is derived from an EMBL/GenBank/DDBJ whole genome shotgun (WGS) entry which is preliminary data.</text>
</comment>
<dbReference type="EMBL" id="BQKI01000075">
    <property type="protein sequence ID" value="GJN21655.1"/>
    <property type="molecule type" value="Genomic_DNA"/>
</dbReference>
<keyword evidence="3" id="KW-0904">Protein phosphatase</keyword>
<evidence type="ECO:0000313" key="5">
    <source>
        <dbReference type="EMBL" id="GJN21655.1"/>
    </source>
</evidence>
<dbReference type="InterPro" id="IPR036457">
    <property type="entry name" value="PPM-type-like_dom_sf"/>
</dbReference>
<dbReference type="PROSITE" id="PS51746">
    <property type="entry name" value="PPM_2"/>
    <property type="match status" value="1"/>
</dbReference>